<dbReference type="SUPFAM" id="SSF47240">
    <property type="entry name" value="Ferritin-like"/>
    <property type="match status" value="1"/>
</dbReference>
<sequence length="205" mass="23025">MKGFRKNCLSGLVSVVLLLLATSCDKEENNAVINDSLSKTEENALIFMVEEEKLALDTYTYLGELWGINQFLNIQKSEQSHVNAVSILIERYNLTYSSLPEGEFMNEELQGLYNQFVIDGSKSQLNALLIGATIEDLDIVDLEDQMQSISNGDILNVFESLQCGSRNHLRAFVGAINQMGGNYTPQYLSMEEYLNILESSNERCN</sequence>
<feature type="chain" id="PRO_5018724361" evidence="1">
    <location>
        <begin position="27"/>
        <end position="205"/>
    </location>
</feature>
<evidence type="ECO:0000313" key="3">
    <source>
        <dbReference type="EMBL" id="RRQ48058.1"/>
    </source>
</evidence>
<dbReference type="Proteomes" id="UP000286990">
    <property type="component" value="Unassembled WGS sequence"/>
</dbReference>
<comment type="caution">
    <text evidence="3">The sequence shown here is derived from an EMBL/GenBank/DDBJ whole genome shotgun (WGS) entry which is preliminary data.</text>
</comment>
<dbReference type="CDD" id="cd01048">
    <property type="entry name" value="Ferritin_like_AB2"/>
    <property type="match status" value="1"/>
</dbReference>
<keyword evidence="1" id="KW-0732">Signal</keyword>
<evidence type="ECO:0000313" key="4">
    <source>
        <dbReference type="Proteomes" id="UP000286990"/>
    </source>
</evidence>
<dbReference type="InterPro" id="IPR019243">
    <property type="entry name" value="DUF2202"/>
</dbReference>
<evidence type="ECO:0000259" key="2">
    <source>
        <dbReference type="Pfam" id="PF09968"/>
    </source>
</evidence>
<gene>
    <name evidence="3" type="ORF">DZC72_10015</name>
</gene>
<protein>
    <submittedName>
        <fullName evidence="3">DUF2202 domain-containing protein</fullName>
    </submittedName>
</protein>
<accession>A0A3R8QYA7</accession>
<reference evidence="4" key="1">
    <citation type="submission" date="2018-12" db="EMBL/GenBank/DDBJ databases">
        <title>Maribacter lutimaris sp. nov., isolated from marine sediment.</title>
        <authorList>
            <person name="Kim K.K."/>
        </authorList>
    </citation>
    <scope>NUCLEOTIDE SEQUENCE [LARGE SCALE GENOMIC DNA]</scope>
    <source>
        <strain evidence="4">PoM-212</strain>
    </source>
</reference>
<organism evidence="3 4">
    <name type="scientific">Maribacter algicola</name>
    <dbReference type="NCBI Taxonomy" id="2498892"/>
    <lineage>
        <taxon>Bacteria</taxon>
        <taxon>Pseudomonadati</taxon>
        <taxon>Bacteroidota</taxon>
        <taxon>Flavobacteriia</taxon>
        <taxon>Flavobacteriales</taxon>
        <taxon>Flavobacteriaceae</taxon>
        <taxon>Maribacter</taxon>
    </lineage>
</organism>
<proteinExistence type="predicted"/>
<feature type="domain" description="DUF2202" evidence="2">
    <location>
        <begin position="42"/>
        <end position="199"/>
    </location>
</feature>
<feature type="signal peptide" evidence="1">
    <location>
        <begin position="1"/>
        <end position="26"/>
    </location>
</feature>
<dbReference type="InterPro" id="IPR012347">
    <property type="entry name" value="Ferritin-like"/>
</dbReference>
<dbReference type="OrthoDB" id="9801086at2"/>
<dbReference type="AlphaFoldDB" id="A0A3R8QYA7"/>
<dbReference type="EMBL" id="QUSX01000002">
    <property type="protein sequence ID" value="RRQ48058.1"/>
    <property type="molecule type" value="Genomic_DNA"/>
</dbReference>
<dbReference type="InterPro" id="IPR009078">
    <property type="entry name" value="Ferritin-like_SF"/>
</dbReference>
<dbReference type="PROSITE" id="PS51257">
    <property type="entry name" value="PROKAR_LIPOPROTEIN"/>
    <property type="match status" value="1"/>
</dbReference>
<name>A0A3R8QYA7_9FLAO</name>
<dbReference type="RefSeq" id="WP_125222781.1">
    <property type="nucleotide sequence ID" value="NZ_QUSX01000002.1"/>
</dbReference>
<keyword evidence="4" id="KW-1185">Reference proteome</keyword>
<dbReference type="Gene3D" id="1.20.1260.10">
    <property type="match status" value="1"/>
</dbReference>
<evidence type="ECO:0000256" key="1">
    <source>
        <dbReference type="SAM" id="SignalP"/>
    </source>
</evidence>
<dbReference type="Pfam" id="PF09968">
    <property type="entry name" value="DUF2202"/>
    <property type="match status" value="1"/>
</dbReference>